<name>A0A1X0HPM1_9MYCO</name>
<dbReference type="Proteomes" id="UP000192513">
    <property type="component" value="Unassembled WGS sequence"/>
</dbReference>
<dbReference type="Pfam" id="PF24827">
    <property type="entry name" value="AstE_AspA_cat"/>
    <property type="match status" value="1"/>
</dbReference>
<evidence type="ECO:0000313" key="6">
    <source>
        <dbReference type="EMBL" id="ORB28208.1"/>
    </source>
</evidence>
<dbReference type="Gene3D" id="3.40.630.10">
    <property type="entry name" value="Zn peptidases"/>
    <property type="match status" value="1"/>
</dbReference>
<keyword evidence="7" id="KW-1185">Reference proteome</keyword>
<dbReference type="GO" id="GO:0046872">
    <property type="term" value="F:metal ion binding"/>
    <property type="evidence" value="ECO:0007669"/>
    <property type="project" value="UniProtKB-KW"/>
</dbReference>
<dbReference type="SUPFAM" id="SSF53187">
    <property type="entry name" value="Zn-dependent exopeptidases"/>
    <property type="match status" value="1"/>
</dbReference>
<dbReference type="AlphaFoldDB" id="A0A1X0HPM1"/>
<sequence>MLDLTLAGREPTEKIQLTADGTRLHWLAEGALEVTPIGARDNGVDLLLSAGIHGNETAPIELLERLIRKVAA</sequence>
<feature type="non-terminal residue" evidence="6">
    <location>
        <position position="72"/>
    </location>
</feature>
<protein>
    <submittedName>
        <fullName evidence="6">Succinylglutamate desuccinylase</fullName>
    </submittedName>
</protein>
<accession>A0A1X0HPM1</accession>
<evidence type="ECO:0000259" key="5">
    <source>
        <dbReference type="Pfam" id="PF24827"/>
    </source>
</evidence>
<dbReference type="STRING" id="590652.BST39_29270"/>
<comment type="caution">
    <text evidence="6">The sequence shown here is derived from an EMBL/GenBank/DDBJ whole genome shotgun (WGS) entry which is preliminary data.</text>
</comment>
<gene>
    <name evidence="6" type="ORF">BST39_29270</name>
</gene>
<proteinExistence type="predicted"/>
<evidence type="ECO:0000256" key="1">
    <source>
        <dbReference type="ARBA" id="ARBA00001947"/>
    </source>
</evidence>
<keyword evidence="4" id="KW-0862">Zinc</keyword>
<evidence type="ECO:0000256" key="3">
    <source>
        <dbReference type="ARBA" id="ARBA00022801"/>
    </source>
</evidence>
<evidence type="ECO:0000256" key="2">
    <source>
        <dbReference type="ARBA" id="ARBA00022723"/>
    </source>
</evidence>
<dbReference type="GO" id="GO:0016788">
    <property type="term" value="F:hydrolase activity, acting on ester bonds"/>
    <property type="evidence" value="ECO:0007669"/>
    <property type="project" value="InterPro"/>
</dbReference>
<reference evidence="6 7" key="1">
    <citation type="submission" date="2017-02" db="EMBL/GenBank/DDBJ databases">
        <title>The new phylogeny of genus Mycobacterium.</title>
        <authorList>
            <person name="Tortoli E."/>
            <person name="Trovato A."/>
            <person name="Cirillo D.M."/>
        </authorList>
    </citation>
    <scope>NUCLEOTIDE SEQUENCE [LARGE SCALE GENOMIC DNA]</scope>
    <source>
        <strain evidence="6 7">DSM 45000</strain>
    </source>
</reference>
<evidence type="ECO:0000256" key="4">
    <source>
        <dbReference type="ARBA" id="ARBA00022833"/>
    </source>
</evidence>
<keyword evidence="3" id="KW-0378">Hydrolase</keyword>
<evidence type="ECO:0000313" key="7">
    <source>
        <dbReference type="Proteomes" id="UP000192513"/>
    </source>
</evidence>
<feature type="domain" description="Succinylglutamate desuccinylase/Aspartoacylase catalytic" evidence="5">
    <location>
        <begin position="43"/>
        <end position="71"/>
    </location>
</feature>
<keyword evidence="2" id="KW-0479">Metal-binding</keyword>
<dbReference type="InterPro" id="IPR055438">
    <property type="entry name" value="AstE_AspA_cat"/>
</dbReference>
<organism evidence="6 7">
    <name type="scientific">Mycobacterium paraseoulense</name>
    <dbReference type="NCBI Taxonomy" id="590652"/>
    <lineage>
        <taxon>Bacteria</taxon>
        <taxon>Bacillati</taxon>
        <taxon>Actinomycetota</taxon>
        <taxon>Actinomycetes</taxon>
        <taxon>Mycobacteriales</taxon>
        <taxon>Mycobacteriaceae</taxon>
        <taxon>Mycobacterium</taxon>
    </lineage>
</organism>
<comment type="cofactor">
    <cofactor evidence="1">
        <name>Zn(2+)</name>
        <dbReference type="ChEBI" id="CHEBI:29105"/>
    </cofactor>
</comment>
<dbReference type="EMBL" id="MVIE01000254">
    <property type="protein sequence ID" value="ORB28208.1"/>
    <property type="molecule type" value="Genomic_DNA"/>
</dbReference>